<dbReference type="Proteomes" id="UP000198857">
    <property type="component" value="Unassembled WGS sequence"/>
</dbReference>
<reference evidence="2" key="1">
    <citation type="submission" date="2016-10" db="EMBL/GenBank/DDBJ databases">
        <authorList>
            <person name="Varghese N."/>
            <person name="Submissions S."/>
        </authorList>
    </citation>
    <scope>NUCLEOTIDE SEQUENCE [LARGE SCALE GENOMIC DNA]</scope>
    <source>
        <strain evidence="2">DSM 44208</strain>
    </source>
</reference>
<proteinExistence type="predicted"/>
<dbReference type="RefSeq" id="WP_169063716.1">
    <property type="nucleotide sequence ID" value="NZ_FOWQ01000001.1"/>
</dbReference>
<evidence type="ECO:0000313" key="2">
    <source>
        <dbReference type="Proteomes" id="UP000198857"/>
    </source>
</evidence>
<organism evidence="1 2">
    <name type="scientific">Geodermatophilus dictyosporus</name>
    <dbReference type="NCBI Taxonomy" id="1523247"/>
    <lineage>
        <taxon>Bacteria</taxon>
        <taxon>Bacillati</taxon>
        <taxon>Actinomycetota</taxon>
        <taxon>Actinomycetes</taxon>
        <taxon>Geodermatophilales</taxon>
        <taxon>Geodermatophilaceae</taxon>
        <taxon>Geodermatophilus</taxon>
    </lineage>
</organism>
<name>A0A1I5JGL3_9ACTN</name>
<accession>A0A1I5JGL3</accession>
<keyword evidence="2" id="KW-1185">Reference proteome</keyword>
<sequence length="53" mass="5847">MADRALCLRHPRHVWIASCPDCTAWYLAGLRAGRQDRTAVPRPTADTAREAAA</sequence>
<dbReference type="STRING" id="1523247.SAMN05660464_0735"/>
<gene>
    <name evidence="1" type="ORF">SAMN05660464_0735</name>
</gene>
<protein>
    <submittedName>
        <fullName evidence="1">Uncharacterized protein</fullName>
    </submittedName>
</protein>
<evidence type="ECO:0000313" key="1">
    <source>
        <dbReference type="EMBL" id="SFO71968.1"/>
    </source>
</evidence>
<dbReference type="AlphaFoldDB" id="A0A1I5JGL3"/>
<dbReference type="EMBL" id="FOWQ01000001">
    <property type="protein sequence ID" value="SFO71968.1"/>
    <property type="molecule type" value="Genomic_DNA"/>
</dbReference>